<protein>
    <submittedName>
        <fullName evidence="1">Uncharacterized protein</fullName>
    </submittedName>
</protein>
<dbReference type="OrthoDB" id="2634326at2759"/>
<feature type="non-terminal residue" evidence="1">
    <location>
        <position position="1"/>
    </location>
</feature>
<organism evidence="1 2">
    <name type="scientific">Auricularia subglabra (strain TFB-10046 / SS5)</name>
    <name type="common">White-rot fungus</name>
    <name type="synonym">Auricularia delicata (strain TFB10046)</name>
    <dbReference type="NCBI Taxonomy" id="717982"/>
    <lineage>
        <taxon>Eukaryota</taxon>
        <taxon>Fungi</taxon>
        <taxon>Dikarya</taxon>
        <taxon>Basidiomycota</taxon>
        <taxon>Agaricomycotina</taxon>
        <taxon>Agaricomycetes</taxon>
        <taxon>Auriculariales</taxon>
        <taxon>Auriculariaceae</taxon>
        <taxon>Auricularia</taxon>
    </lineage>
</organism>
<name>J0CXD2_AURST</name>
<evidence type="ECO:0000313" key="1">
    <source>
        <dbReference type="EMBL" id="EJD35402.1"/>
    </source>
</evidence>
<dbReference type="EMBL" id="JH687892">
    <property type="protein sequence ID" value="EJD35402.1"/>
    <property type="molecule type" value="Genomic_DNA"/>
</dbReference>
<evidence type="ECO:0000313" key="2">
    <source>
        <dbReference type="Proteomes" id="UP000006514"/>
    </source>
</evidence>
<dbReference type="InParanoid" id="J0CXD2"/>
<dbReference type="AlphaFoldDB" id="J0CXD2"/>
<keyword evidence="2" id="KW-1185">Reference proteome</keyword>
<reference evidence="2" key="1">
    <citation type="journal article" date="2012" name="Science">
        <title>The Paleozoic origin of enzymatic lignin decomposition reconstructed from 31 fungal genomes.</title>
        <authorList>
            <person name="Floudas D."/>
            <person name="Binder M."/>
            <person name="Riley R."/>
            <person name="Barry K."/>
            <person name="Blanchette R.A."/>
            <person name="Henrissat B."/>
            <person name="Martinez A.T."/>
            <person name="Otillar R."/>
            <person name="Spatafora J.W."/>
            <person name="Yadav J.S."/>
            <person name="Aerts A."/>
            <person name="Benoit I."/>
            <person name="Boyd A."/>
            <person name="Carlson A."/>
            <person name="Copeland A."/>
            <person name="Coutinho P.M."/>
            <person name="de Vries R.P."/>
            <person name="Ferreira P."/>
            <person name="Findley K."/>
            <person name="Foster B."/>
            <person name="Gaskell J."/>
            <person name="Glotzer D."/>
            <person name="Gorecki P."/>
            <person name="Heitman J."/>
            <person name="Hesse C."/>
            <person name="Hori C."/>
            <person name="Igarashi K."/>
            <person name="Jurgens J.A."/>
            <person name="Kallen N."/>
            <person name="Kersten P."/>
            <person name="Kohler A."/>
            <person name="Kuees U."/>
            <person name="Kumar T.K.A."/>
            <person name="Kuo A."/>
            <person name="LaButti K."/>
            <person name="Larrondo L.F."/>
            <person name="Lindquist E."/>
            <person name="Ling A."/>
            <person name="Lombard V."/>
            <person name="Lucas S."/>
            <person name="Lundell T."/>
            <person name="Martin R."/>
            <person name="McLaughlin D.J."/>
            <person name="Morgenstern I."/>
            <person name="Morin E."/>
            <person name="Murat C."/>
            <person name="Nagy L.G."/>
            <person name="Nolan M."/>
            <person name="Ohm R.A."/>
            <person name="Patyshakuliyeva A."/>
            <person name="Rokas A."/>
            <person name="Ruiz-Duenas F.J."/>
            <person name="Sabat G."/>
            <person name="Salamov A."/>
            <person name="Samejima M."/>
            <person name="Schmutz J."/>
            <person name="Slot J.C."/>
            <person name="St John F."/>
            <person name="Stenlid J."/>
            <person name="Sun H."/>
            <person name="Sun S."/>
            <person name="Syed K."/>
            <person name="Tsang A."/>
            <person name="Wiebenga A."/>
            <person name="Young D."/>
            <person name="Pisabarro A."/>
            <person name="Eastwood D.C."/>
            <person name="Martin F."/>
            <person name="Cullen D."/>
            <person name="Grigoriev I.V."/>
            <person name="Hibbett D.S."/>
        </authorList>
    </citation>
    <scope>NUCLEOTIDE SEQUENCE [LARGE SCALE GENOMIC DNA]</scope>
    <source>
        <strain evidence="2">TFB10046</strain>
    </source>
</reference>
<gene>
    <name evidence="1" type="ORF">AURDEDRAFT_175550</name>
</gene>
<dbReference type="KEGG" id="adl:AURDEDRAFT_175550"/>
<accession>J0CXD2</accession>
<sequence length="72" mass="8371">PVLLREADEHLAEPKELLAGWSKYLCDETLAVPDPAGDEFRALEAEAWCCYAQMFYYYRQRAPVLPFMKPVF</sequence>
<dbReference type="Proteomes" id="UP000006514">
    <property type="component" value="Unassembled WGS sequence"/>
</dbReference>
<proteinExistence type="predicted"/>